<accession>A0A931M0F9</accession>
<comment type="caution">
    <text evidence="1">The sequence shown here is derived from an EMBL/GenBank/DDBJ whole genome shotgun (WGS) entry which is preliminary data.</text>
</comment>
<gene>
    <name evidence="1" type="ORF">HYR64_05990</name>
</gene>
<protein>
    <submittedName>
        <fullName evidence="1">Uncharacterized protein</fullName>
    </submittedName>
</protein>
<organism evidence="1 2">
    <name type="scientific">Fimbriimonas ginsengisoli</name>
    <dbReference type="NCBI Taxonomy" id="1005039"/>
    <lineage>
        <taxon>Bacteria</taxon>
        <taxon>Bacillati</taxon>
        <taxon>Armatimonadota</taxon>
        <taxon>Fimbriimonadia</taxon>
        <taxon>Fimbriimonadales</taxon>
        <taxon>Fimbriimonadaceae</taxon>
        <taxon>Fimbriimonas</taxon>
    </lineage>
</organism>
<dbReference type="Proteomes" id="UP000727962">
    <property type="component" value="Unassembled WGS sequence"/>
</dbReference>
<evidence type="ECO:0000313" key="2">
    <source>
        <dbReference type="Proteomes" id="UP000727962"/>
    </source>
</evidence>
<dbReference type="AlphaFoldDB" id="A0A931M0F9"/>
<name>A0A931M0F9_FIMGI</name>
<reference evidence="1" key="1">
    <citation type="submission" date="2020-07" db="EMBL/GenBank/DDBJ databases">
        <title>Huge and variable diversity of episymbiotic CPR bacteria and DPANN archaea in groundwater ecosystems.</title>
        <authorList>
            <person name="He C.Y."/>
            <person name="Keren R."/>
            <person name="Whittaker M."/>
            <person name="Farag I.F."/>
            <person name="Doudna J."/>
            <person name="Cate J.H.D."/>
            <person name="Banfield J.F."/>
        </authorList>
    </citation>
    <scope>NUCLEOTIDE SEQUENCE</scope>
    <source>
        <strain evidence="1">NC_groundwater_17_Pr7_B-0.1um_64_12</strain>
    </source>
</reference>
<sequence length="86" mass="10285">MFGLRDWWSQWAVDRAGVESGRHRPVELREMLDRGEVNPHNWLRHRWTRRFALVGEVLYLNDFASDEEFEAWFPIRRAAPQVHPAG</sequence>
<evidence type="ECO:0000313" key="1">
    <source>
        <dbReference type="EMBL" id="MBI1756641.1"/>
    </source>
</evidence>
<proteinExistence type="predicted"/>
<dbReference type="EMBL" id="JACOSL010000037">
    <property type="protein sequence ID" value="MBI1756641.1"/>
    <property type="molecule type" value="Genomic_DNA"/>
</dbReference>